<proteinExistence type="predicted"/>
<dbReference type="AlphaFoldDB" id="A0A6J4N7Y4"/>
<reference evidence="2" key="1">
    <citation type="submission" date="2020-02" db="EMBL/GenBank/DDBJ databases">
        <authorList>
            <person name="Meier V. D."/>
        </authorList>
    </citation>
    <scope>NUCLEOTIDE SEQUENCE</scope>
    <source>
        <strain evidence="2">AVDCRST_MAG66</strain>
    </source>
</reference>
<feature type="non-terminal residue" evidence="2">
    <location>
        <position position="1"/>
    </location>
</feature>
<dbReference type="EMBL" id="CADCUS010000006">
    <property type="protein sequence ID" value="CAA9377395.1"/>
    <property type="molecule type" value="Genomic_DNA"/>
</dbReference>
<feature type="region of interest" description="Disordered" evidence="1">
    <location>
        <begin position="1"/>
        <end position="32"/>
    </location>
</feature>
<sequence length="32" mass="3006">DRAVLQPPGVPGVAAGVADPDRDPAAGAVPGL</sequence>
<accession>A0A6J4N7Y4</accession>
<protein>
    <submittedName>
        <fullName evidence="2">Uncharacterized protein</fullName>
    </submittedName>
</protein>
<name>A0A6J4N7Y4_9PSEU</name>
<feature type="non-terminal residue" evidence="2">
    <location>
        <position position="32"/>
    </location>
</feature>
<evidence type="ECO:0000313" key="2">
    <source>
        <dbReference type="EMBL" id="CAA9377395.1"/>
    </source>
</evidence>
<organism evidence="2">
    <name type="scientific">uncultured Pseudonocardia sp</name>
    <dbReference type="NCBI Taxonomy" id="211455"/>
    <lineage>
        <taxon>Bacteria</taxon>
        <taxon>Bacillati</taxon>
        <taxon>Actinomycetota</taxon>
        <taxon>Actinomycetes</taxon>
        <taxon>Pseudonocardiales</taxon>
        <taxon>Pseudonocardiaceae</taxon>
        <taxon>Pseudonocardia</taxon>
        <taxon>environmental samples</taxon>
    </lineage>
</organism>
<evidence type="ECO:0000256" key="1">
    <source>
        <dbReference type="SAM" id="MobiDB-lite"/>
    </source>
</evidence>
<gene>
    <name evidence="2" type="ORF">AVDCRST_MAG66-78</name>
</gene>